<sequence length="576" mass="65225">MSASIGFIVRLTSSLTMSSSFCFIVSLTSSSICLSRLDASQRRCYGWITTGFGERPAEGRQVVPPHSRTTARCPVLFGMGLNFGVPFRRKHLSNNRRTGPPFTEALHRPWIPAFDVCPQKRGELWRIARDTQCSATDNYHHRRYVIYQAVCEIVRLIRRLENGLSEPQEIGHHDLQISLLECFSRYPESIVPKQNSELNLGPGTQRKNLRMNNGQTIHKIYPITHYVKPGCAARLIAHQARLHFFMNGAKGLKRSSSCYLPVPPNDPCRGEPQEPSDDNEVRNDGSDNFPVVEHSRTAFVRGRDRDERHLQPSGPRLFCLRPHPPGYSKFPDTEHDGRGGPTGIFEGTDFFRDESVANKVLSSLPDSARHEEVGPVFGLFLAGQRVTAGWQSTPSYLIHYASYLGHRLPLCRLSGASKTQSTFSSIRRTIHERLHKNFFPVVGLHLGRQLHRIKPLRPSLPIVDQTLLSGHPSNLRENRENTGAVLHLETSTAARRINSSVYNLSVAYESLPTKDLPLIPLRISSWHKLYNSMFLKPIGILRKQNFHYDREIFHASFTSRIPGIQPCSPQVELREK</sequence>
<keyword evidence="3" id="KW-1185">Reference proteome</keyword>
<proteinExistence type="predicted"/>
<dbReference type="AlphaFoldDB" id="A0A6H5GQN5"/>
<evidence type="ECO:0000313" key="3">
    <source>
        <dbReference type="Proteomes" id="UP000479000"/>
    </source>
</evidence>
<dbReference type="EMBL" id="CADCXU010016509">
    <property type="protein sequence ID" value="CAB0005500.1"/>
    <property type="molecule type" value="Genomic_DNA"/>
</dbReference>
<reference evidence="2 3" key="1">
    <citation type="submission" date="2020-02" db="EMBL/GenBank/DDBJ databases">
        <authorList>
            <person name="Ferguson B K."/>
        </authorList>
    </citation>
    <scope>NUCLEOTIDE SEQUENCE [LARGE SCALE GENOMIC DNA]</scope>
</reference>
<evidence type="ECO:0000256" key="1">
    <source>
        <dbReference type="SAM" id="MobiDB-lite"/>
    </source>
</evidence>
<organism evidence="2 3">
    <name type="scientific">Nesidiocoris tenuis</name>
    <dbReference type="NCBI Taxonomy" id="355587"/>
    <lineage>
        <taxon>Eukaryota</taxon>
        <taxon>Metazoa</taxon>
        <taxon>Ecdysozoa</taxon>
        <taxon>Arthropoda</taxon>
        <taxon>Hexapoda</taxon>
        <taxon>Insecta</taxon>
        <taxon>Pterygota</taxon>
        <taxon>Neoptera</taxon>
        <taxon>Paraneoptera</taxon>
        <taxon>Hemiptera</taxon>
        <taxon>Heteroptera</taxon>
        <taxon>Panheteroptera</taxon>
        <taxon>Cimicomorpha</taxon>
        <taxon>Miridae</taxon>
        <taxon>Dicyphina</taxon>
        <taxon>Nesidiocoris</taxon>
    </lineage>
</organism>
<evidence type="ECO:0000313" key="2">
    <source>
        <dbReference type="EMBL" id="CAB0005500.1"/>
    </source>
</evidence>
<accession>A0A6H5GQN5</accession>
<protein>
    <submittedName>
        <fullName evidence="2">Uncharacterized protein</fullName>
    </submittedName>
</protein>
<name>A0A6H5GQN5_9HEMI</name>
<dbReference type="Proteomes" id="UP000479000">
    <property type="component" value="Unassembled WGS sequence"/>
</dbReference>
<gene>
    <name evidence="2" type="ORF">NTEN_LOCUS10977</name>
</gene>
<feature type="region of interest" description="Disordered" evidence="1">
    <location>
        <begin position="263"/>
        <end position="290"/>
    </location>
</feature>